<organism evidence="1 2">
    <name type="scientific">Ceratodon purpureus</name>
    <name type="common">Fire moss</name>
    <name type="synonym">Dicranum purpureum</name>
    <dbReference type="NCBI Taxonomy" id="3225"/>
    <lineage>
        <taxon>Eukaryota</taxon>
        <taxon>Viridiplantae</taxon>
        <taxon>Streptophyta</taxon>
        <taxon>Embryophyta</taxon>
        <taxon>Bryophyta</taxon>
        <taxon>Bryophytina</taxon>
        <taxon>Bryopsida</taxon>
        <taxon>Dicranidae</taxon>
        <taxon>Pseudoditrichales</taxon>
        <taxon>Ditrichaceae</taxon>
        <taxon>Ceratodon</taxon>
    </lineage>
</organism>
<dbReference type="InterPro" id="IPR036758">
    <property type="entry name" value="At5g01610-like"/>
</dbReference>
<reference evidence="1 2" key="1">
    <citation type="submission" date="2020-06" db="EMBL/GenBank/DDBJ databases">
        <title>WGS assembly of Ceratodon purpureus strain R40.</title>
        <authorList>
            <person name="Carey S.B."/>
            <person name="Jenkins J."/>
            <person name="Shu S."/>
            <person name="Lovell J.T."/>
            <person name="Sreedasyam A."/>
            <person name="Maumus F."/>
            <person name="Tiley G.P."/>
            <person name="Fernandez-Pozo N."/>
            <person name="Barry K."/>
            <person name="Chen C."/>
            <person name="Wang M."/>
            <person name="Lipzen A."/>
            <person name="Daum C."/>
            <person name="Saski C.A."/>
            <person name="Payton A.C."/>
            <person name="Mcbreen J.C."/>
            <person name="Conrad R.E."/>
            <person name="Kollar L.M."/>
            <person name="Olsson S."/>
            <person name="Huttunen S."/>
            <person name="Landis J.B."/>
            <person name="Wickett N.J."/>
            <person name="Johnson M.G."/>
            <person name="Rensing S.A."/>
            <person name="Grimwood J."/>
            <person name="Schmutz J."/>
            <person name="Mcdaniel S.F."/>
        </authorList>
    </citation>
    <scope>NUCLEOTIDE SEQUENCE [LARGE SCALE GENOMIC DNA]</scope>
    <source>
        <strain evidence="1 2">R40</strain>
    </source>
</reference>
<dbReference type="AlphaFoldDB" id="A0A8T0HGH4"/>
<proteinExistence type="predicted"/>
<dbReference type="PANTHER" id="PTHR31676:SF10">
    <property type="entry name" value="EXPRESSED PROTEIN"/>
    <property type="match status" value="1"/>
</dbReference>
<comment type="caution">
    <text evidence="1">The sequence shown here is derived from an EMBL/GenBank/DDBJ whole genome shotgun (WGS) entry which is preliminary data.</text>
</comment>
<keyword evidence="2" id="KW-1185">Reference proteome</keyword>
<evidence type="ECO:0000313" key="2">
    <source>
        <dbReference type="Proteomes" id="UP000822688"/>
    </source>
</evidence>
<dbReference type="Proteomes" id="UP000822688">
    <property type="component" value="Chromosome 6"/>
</dbReference>
<name>A0A8T0HGH4_CERPU</name>
<dbReference type="InterPro" id="IPR007493">
    <property type="entry name" value="DUF538"/>
</dbReference>
<gene>
    <name evidence="1" type="ORF">KC19_6G101500</name>
</gene>
<accession>A0A8T0HGH4</accession>
<dbReference type="EMBL" id="CM026427">
    <property type="protein sequence ID" value="KAG0569598.1"/>
    <property type="molecule type" value="Genomic_DNA"/>
</dbReference>
<sequence length="159" mass="17164">MATAVVTPPGGSVKPGESAVLVETGPESLQKATQLITEFGLPDGLLPLQDVVECGYNKETGYVWITQKKSIVHTFKEISKQVSYGDKITAYLDKGRLKKLTGVKAKELLWVSIVDIALEESDKEKIFFKSFAGIGKSFPVKAFLRGGASGAKNERAMGL</sequence>
<dbReference type="SUPFAM" id="SSF141562">
    <property type="entry name" value="At5g01610-like"/>
    <property type="match status" value="1"/>
</dbReference>
<dbReference type="PANTHER" id="PTHR31676">
    <property type="entry name" value="T31J12.3 PROTEIN-RELATED"/>
    <property type="match status" value="1"/>
</dbReference>
<dbReference type="Pfam" id="PF04398">
    <property type="entry name" value="DUF538"/>
    <property type="match status" value="1"/>
</dbReference>
<dbReference type="Gene3D" id="2.30.240.10">
    <property type="entry name" value="At5g01610-like"/>
    <property type="match status" value="1"/>
</dbReference>
<evidence type="ECO:0000313" key="1">
    <source>
        <dbReference type="EMBL" id="KAG0569598.1"/>
    </source>
</evidence>
<protein>
    <submittedName>
        <fullName evidence="1">Uncharacterized protein</fullName>
    </submittedName>
</protein>